<keyword evidence="8" id="KW-0175">Coiled coil</keyword>
<proteinExistence type="inferred from homology"/>
<evidence type="ECO:0000256" key="8">
    <source>
        <dbReference type="SAM" id="Coils"/>
    </source>
</evidence>
<keyword evidence="4" id="KW-1134">Transmembrane beta strand</keyword>
<name>A0A9J7AS43_9PROT</name>
<feature type="compositionally biased region" description="Polar residues" evidence="9">
    <location>
        <begin position="80"/>
        <end position="93"/>
    </location>
</feature>
<dbReference type="Gene3D" id="1.20.1600.10">
    <property type="entry name" value="Outer membrane efflux proteins (OEP)"/>
    <property type="match status" value="1"/>
</dbReference>
<reference evidence="11" key="1">
    <citation type="submission" date="2022-08" db="EMBL/GenBank/DDBJ databases">
        <title>Nisaea acidiphila sp. nov., isolated from a marine algal debris and emended description of the genus Nisaea Urios et al. 2008.</title>
        <authorList>
            <person name="Kwon K."/>
        </authorList>
    </citation>
    <scope>NUCLEOTIDE SEQUENCE</scope>
    <source>
        <strain evidence="11">MEBiC11861</strain>
    </source>
</reference>
<dbReference type="Pfam" id="PF02321">
    <property type="entry name" value="OEP"/>
    <property type="match status" value="2"/>
</dbReference>
<dbReference type="SUPFAM" id="SSF56954">
    <property type="entry name" value="Outer membrane efflux proteins (OEP)"/>
    <property type="match status" value="1"/>
</dbReference>
<comment type="subcellular location">
    <subcellularLocation>
        <location evidence="1">Cell outer membrane</location>
    </subcellularLocation>
</comment>
<evidence type="ECO:0000313" key="11">
    <source>
        <dbReference type="EMBL" id="UUX50079.1"/>
    </source>
</evidence>
<dbReference type="InterPro" id="IPR003423">
    <property type="entry name" value="OMP_efflux"/>
</dbReference>
<dbReference type="InterPro" id="IPR051906">
    <property type="entry name" value="TolC-like"/>
</dbReference>
<dbReference type="RefSeq" id="WP_257769077.1">
    <property type="nucleotide sequence ID" value="NZ_CP102480.1"/>
</dbReference>
<keyword evidence="6" id="KW-0472">Membrane</keyword>
<gene>
    <name evidence="11" type="ORF">NUH88_22175</name>
</gene>
<evidence type="ECO:0000256" key="4">
    <source>
        <dbReference type="ARBA" id="ARBA00022452"/>
    </source>
</evidence>
<dbReference type="PANTHER" id="PTHR30026">
    <property type="entry name" value="OUTER MEMBRANE PROTEIN TOLC"/>
    <property type="match status" value="1"/>
</dbReference>
<dbReference type="NCBIfam" id="TIGR01844">
    <property type="entry name" value="type_I_sec_TolC"/>
    <property type="match status" value="1"/>
</dbReference>
<evidence type="ECO:0000256" key="2">
    <source>
        <dbReference type="ARBA" id="ARBA00007613"/>
    </source>
</evidence>
<feature type="signal peptide" evidence="10">
    <location>
        <begin position="1"/>
        <end position="26"/>
    </location>
</feature>
<dbReference type="AlphaFoldDB" id="A0A9J7AS43"/>
<dbReference type="GO" id="GO:1990281">
    <property type="term" value="C:efflux pump complex"/>
    <property type="evidence" value="ECO:0007669"/>
    <property type="project" value="TreeGrafter"/>
</dbReference>
<evidence type="ECO:0000256" key="6">
    <source>
        <dbReference type="ARBA" id="ARBA00023136"/>
    </source>
</evidence>
<dbReference type="Proteomes" id="UP001060336">
    <property type="component" value="Chromosome"/>
</dbReference>
<dbReference type="GO" id="GO:0015288">
    <property type="term" value="F:porin activity"/>
    <property type="evidence" value="ECO:0007669"/>
    <property type="project" value="TreeGrafter"/>
</dbReference>
<feature type="coiled-coil region" evidence="8">
    <location>
        <begin position="155"/>
        <end position="206"/>
    </location>
</feature>
<keyword evidence="12" id="KW-1185">Reference proteome</keyword>
<accession>A0A9J7AS43</accession>
<keyword evidence="10" id="KW-0732">Signal</keyword>
<feature type="region of interest" description="Disordered" evidence="9">
    <location>
        <begin position="80"/>
        <end position="99"/>
    </location>
</feature>
<dbReference type="PANTHER" id="PTHR30026:SF22">
    <property type="entry name" value="OUTER MEMBRANE EFFLUX PROTEIN"/>
    <property type="match status" value="1"/>
</dbReference>
<organism evidence="11 12">
    <name type="scientific">Nisaea acidiphila</name>
    <dbReference type="NCBI Taxonomy" id="1862145"/>
    <lineage>
        <taxon>Bacteria</taxon>
        <taxon>Pseudomonadati</taxon>
        <taxon>Pseudomonadota</taxon>
        <taxon>Alphaproteobacteria</taxon>
        <taxon>Rhodospirillales</taxon>
        <taxon>Thalassobaculaceae</taxon>
        <taxon>Nisaea</taxon>
    </lineage>
</organism>
<protein>
    <submittedName>
        <fullName evidence="11">TolC family outer membrane protein</fullName>
    </submittedName>
</protein>
<evidence type="ECO:0000256" key="5">
    <source>
        <dbReference type="ARBA" id="ARBA00022692"/>
    </source>
</evidence>
<sequence>MKNLYRTAAMLTVSACVLGVSAPSVSAETLSEVLAYTYRTNPTLNTARANLRVTDEGVPRAKGGWRPTVSSTLSIGYSNFDTETSTSSSNGDTTPKDATLTVTQPLYRGGRTEADVNQAEFSVQRERANMFGTEQQTLLDALTVYMNVIRDQSVLELQQKNLERLETQLRATRDRFEVGEVTRTDVAQSEARVARADADLIQAEGNLISSRVAFERVVGYVPGDLSDPDIEIVLPESRESAVEQSVVNNYSLISAKFDERRLIEVIDLVYGELLPSVNLIGSADYTKDSGLNDDETTEFSVTAQVQIPIYQKGQVSARVRAAKEDANRSRIAVESIRRDTVDLAARAYEAWQTSVAAISALEAGVTAADIALQGVEQEATVGARTVLDVLDAEQELLDAQVSLVGANRNEVVAAYTLLLAMGNLTAGDLGLDVEFYDYDKHYRDVSDKWWGTEPAGKLP</sequence>
<evidence type="ECO:0000256" key="1">
    <source>
        <dbReference type="ARBA" id="ARBA00004442"/>
    </source>
</evidence>
<dbReference type="EMBL" id="CP102480">
    <property type="protein sequence ID" value="UUX50079.1"/>
    <property type="molecule type" value="Genomic_DNA"/>
</dbReference>
<keyword evidence="3" id="KW-0813">Transport</keyword>
<keyword evidence="5" id="KW-0812">Transmembrane</keyword>
<evidence type="ECO:0000256" key="7">
    <source>
        <dbReference type="ARBA" id="ARBA00023237"/>
    </source>
</evidence>
<evidence type="ECO:0000313" key="12">
    <source>
        <dbReference type="Proteomes" id="UP001060336"/>
    </source>
</evidence>
<dbReference type="KEGG" id="naci:NUH88_22175"/>
<comment type="similarity">
    <text evidence="2">Belongs to the outer membrane factor (OMF) (TC 1.B.17) family.</text>
</comment>
<feature type="chain" id="PRO_5039944066" evidence="10">
    <location>
        <begin position="27"/>
        <end position="459"/>
    </location>
</feature>
<evidence type="ECO:0000256" key="10">
    <source>
        <dbReference type="SAM" id="SignalP"/>
    </source>
</evidence>
<dbReference type="InterPro" id="IPR010130">
    <property type="entry name" value="T1SS_OMP_TolC"/>
</dbReference>
<dbReference type="GO" id="GO:0015562">
    <property type="term" value="F:efflux transmembrane transporter activity"/>
    <property type="evidence" value="ECO:0007669"/>
    <property type="project" value="InterPro"/>
</dbReference>
<keyword evidence="7" id="KW-0998">Cell outer membrane</keyword>
<evidence type="ECO:0000256" key="3">
    <source>
        <dbReference type="ARBA" id="ARBA00022448"/>
    </source>
</evidence>
<evidence type="ECO:0000256" key="9">
    <source>
        <dbReference type="SAM" id="MobiDB-lite"/>
    </source>
</evidence>
<dbReference type="GO" id="GO:0009279">
    <property type="term" value="C:cell outer membrane"/>
    <property type="evidence" value="ECO:0007669"/>
    <property type="project" value="UniProtKB-SubCell"/>
</dbReference>